<dbReference type="Proteomes" id="UP000291097">
    <property type="component" value="Unassembled WGS sequence"/>
</dbReference>
<feature type="region of interest" description="Disordered" evidence="1">
    <location>
        <begin position="21"/>
        <end position="48"/>
    </location>
</feature>
<comment type="caution">
    <text evidence="2">The sequence shown here is derived from an EMBL/GenBank/DDBJ whole genome shotgun (WGS) entry which is preliminary data.</text>
</comment>
<feature type="compositionally biased region" description="Gly residues" evidence="1">
    <location>
        <begin position="38"/>
        <end position="48"/>
    </location>
</feature>
<evidence type="ECO:0000313" key="2">
    <source>
        <dbReference type="EMBL" id="RZV05094.1"/>
    </source>
</evidence>
<organism evidence="2 3">
    <name type="scientific">Natrinema hispanicum</name>
    <dbReference type="NCBI Taxonomy" id="392421"/>
    <lineage>
        <taxon>Archaea</taxon>
        <taxon>Methanobacteriati</taxon>
        <taxon>Methanobacteriota</taxon>
        <taxon>Stenosarchaea group</taxon>
        <taxon>Halobacteria</taxon>
        <taxon>Halobacteriales</taxon>
        <taxon>Natrialbaceae</taxon>
        <taxon>Natrinema</taxon>
    </lineage>
</organism>
<sequence>MARTNAANRLREQADRLDALAQRKRAQADALRDCDDNGNGGPGGNNQQ</sequence>
<accession>A0A482Y2R7</accession>
<evidence type="ECO:0000313" key="3">
    <source>
        <dbReference type="Proteomes" id="UP000291097"/>
    </source>
</evidence>
<gene>
    <name evidence="2" type="ORF">BDK88_4334</name>
</gene>
<dbReference type="AlphaFoldDB" id="A0A482Y2R7"/>
<feature type="compositionally biased region" description="Basic and acidic residues" evidence="1">
    <location>
        <begin position="26"/>
        <end position="35"/>
    </location>
</feature>
<dbReference type="EMBL" id="SHMP01000011">
    <property type="protein sequence ID" value="RZV05094.1"/>
    <property type="molecule type" value="Genomic_DNA"/>
</dbReference>
<protein>
    <submittedName>
        <fullName evidence="2">Uncharacterized protein</fullName>
    </submittedName>
</protein>
<name>A0A482Y2R7_9EURY</name>
<proteinExistence type="predicted"/>
<dbReference type="RefSeq" id="WP_165397023.1">
    <property type="nucleotide sequence ID" value="NZ_SHMP01000011.1"/>
</dbReference>
<evidence type="ECO:0000256" key="1">
    <source>
        <dbReference type="SAM" id="MobiDB-lite"/>
    </source>
</evidence>
<reference evidence="2 3" key="1">
    <citation type="submission" date="2019-02" db="EMBL/GenBank/DDBJ databases">
        <title>Genomic Encyclopedia of Archaeal and Bacterial Type Strains, Phase II (KMG-II): from individual species to whole genera.</title>
        <authorList>
            <person name="Goeker M."/>
        </authorList>
    </citation>
    <scope>NUCLEOTIDE SEQUENCE [LARGE SCALE GENOMIC DNA]</scope>
    <source>
        <strain evidence="2 3">DSM 18328</strain>
    </source>
</reference>